<organism evidence="4 5">
    <name type="scientific">Zizania palustris</name>
    <name type="common">Northern wild rice</name>
    <dbReference type="NCBI Taxonomy" id="103762"/>
    <lineage>
        <taxon>Eukaryota</taxon>
        <taxon>Viridiplantae</taxon>
        <taxon>Streptophyta</taxon>
        <taxon>Embryophyta</taxon>
        <taxon>Tracheophyta</taxon>
        <taxon>Spermatophyta</taxon>
        <taxon>Magnoliopsida</taxon>
        <taxon>Liliopsida</taxon>
        <taxon>Poales</taxon>
        <taxon>Poaceae</taxon>
        <taxon>BOP clade</taxon>
        <taxon>Oryzoideae</taxon>
        <taxon>Oryzeae</taxon>
        <taxon>Zizaniinae</taxon>
        <taxon>Zizania</taxon>
    </lineage>
</organism>
<dbReference type="PROSITE" id="PS50158">
    <property type="entry name" value="ZF_CCHC"/>
    <property type="match status" value="1"/>
</dbReference>
<keyword evidence="1" id="KW-0863">Zinc-finger</keyword>
<dbReference type="Pfam" id="PF00098">
    <property type="entry name" value="zf-CCHC"/>
    <property type="match status" value="1"/>
</dbReference>
<keyword evidence="1" id="KW-0862">Zinc</keyword>
<comment type="caution">
    <text evidence="4">The sequence shown here is derived from an EMBL/GenBank/DDBJ whole genome shotgun (WGS) entry which is preliminary data.</text>
</comment>
<evidence type="ECO:0000256" key="1">
    <source>
        <dbReference type="PROSITE-ProRule" id="PRU00047"/>
    </source>
</evidence>
<feature type="region of interest" description="Disordered" evidence="2">
    <location>
        <begin position="1"/>
        <end position="36"/>
    </location>
</feature>
<dbReference type="Pfam" id="PF14223">
    <property type="entry name" value="Retrotran_gag_2"/>
    <property type="match status" value="1"/>
</dbReference>
<keyword evidence="1" id="KW-0479">Metal-binding</keyword>
<gene>
    <name evidence="4" type="ORF">GUJ93_ZPchr0014g46611</name>
</gene>
<name>A0A8J5W0R4_ZIZPA</name>
<dbReference type="GO" id="GO:0003676">
    <property type="term" value="F:nucleic acid binding"/>
    <property type="evidence" value="ECO:0007669"/>
    <property type="project" value="InterPro"/>
</dbReference>
<feature type="domain" description="CCHC-type" evidence="3">
    <location>
        <begin position="310"/>
        <end position="325"/>
    </location>
</feature>
<dbReference type="PANTHER" id="PTHR35317:SF38">
    <property type="entry name" value="RNA-DIRECTED DNA POLYMERASE"/>
    <property type="match status" value="1"/>
</dbReference>
<dbReference type="Pfam" id="PF22936">
    <property type="entry name" value="Pol_BBD"/>
    <property type="match status" value="1"/>
</dbReference>
<accession>A0A8J5W0R4</accession>
<reference evidence="4" key="1">
    <citation type="journal article" date="2021" name="bioRxiv">
        <title>Whole Genome Assembly and Annotation of Northern Wild Rice, Zizania palustris L., Supports a Whole Genome Duplication in the Zizania Genus.</title>
        <authorList>
            <person name="Haas M."/>
            <person name="Kono T."/>
            <person name="Macchietto M."/>
            <person name="Millas R."/>
            <person name="McGilp L."/>
            <person name="Shao M."/>
            <person name="Duquette J."/>
            <person name="Hirsch C.N."/>
            <person name="Kimball J."/>
        </authorList>
    </citation>
    <scope>NUCLEOTIDE SEQUENCE</scope>
    <source>
        <tissue evidence="4">Fresh leaf tissue</tissue>
    </source>
</reference>
<reference evidence="4" key="2">
    <citation type="submission" date="2021-02" db="EMBL/GenBank/DDBJ databases">
        <authorList>
            <person name="Kimball J.A."/>
            <person name="Haas M.W."/>
            <person name="Macchietto M."/>
            <person name="Kono T."/>
            <person name="Duquette J."/>
            <person name="Shao M."/>
        </authorList>
    </citation>
    <scope>NUCLEOTIDE SEQUENCE</scope>
    <source>
        <tissue evidence="4">Fresh leaf tissue</tissue>
    </source>
</reference>
<protein>
    <recommendedName>
        <fullName evidence="3">CCHC-type domain-containing protein</fullName>
    </recommendedName>
</protein>
<keyword evidence="5" id="KW-1185">Reference proteome</keyword>
<feature type="region of interest" description="Disordered" evidence="2">
    <location>
        <begin position="258"/>
        <end position="303"/>
    </location>
</feature>
<dbReference type="InterPro" id="IPR001878">
    <property type="entry name" value="Znf_CCHC"/>
</dbReference>
<sequence>MVKGDDDQGTPSKPLSPRRSVTPERSRGRSPPAWGRRTGRQVIIERIVDRSTPAGNFPILTKSNYHDWAALMRVMLQARGLWTAVSDGTSDYTEDRMALEVLTKVVPPEMMGTIATKASAKIAWESLQLQNVGAERVRKARVSTLQREFDALKFKDGESVDDFGTRITKLATEVAGLGKPYSEEDIVRKFLQVVPPKFDQIAASIETLLELSEVTVDELIGRLKAMERVGVRGDSAIARLNLTEDELLAKLSSRLKMTAPGGSKEASSGGERGRGYGRGCGRGRGGGRDGNGRSRGGAGGDDKTVAHDECRYCGKKGHWARECRKKKDEQVHSSQVEEAETFLMVAKATTEDIDVIGKLLAEATASSTNVRLDDNKLFVQLDKQGEHKTTRWILDTGATNHMTSERAAFSELDTRVHGSMRFGDGSTASIEGRGSVLFKLEDGGHKVLAGVYHIPSLTASIVSIGQLDEAGFKVVIHSGVCKIWDARGTLLATVQRTKDRLYLLNLDIGKPICLASQGSSAAWRWHARFVHLNFRGL</sequence>
<evidence type="ECO:0000313" key="4">
    <source>
        <dbReference type="EMBL" id="KAG8082876.1"/>
    </source>
</evidence>
<proteinExistence type="predicted"/>
<evidence type="ECO:0000313" key="5">
    <source>
        <dbReference type="Proteomes" id="UP000729402"/>
    </source>
</evidence>
<dbReference type="GO" id="GO:0008270">
    <property type="term" value="F:zinc ion binding"/>
    <property type="evidence" value="ECO:0007669"/>
    <property type="project" value="UniProtKB-KW"/>
</dbReference>
<dbReference type="OrthoDB" id="906313at2759"/>
<dbReference type="AlphaFoldDB" id="A0A8J5W0R4"/>
<dbReference type="EMBL" id="JAAALK010000086">
    <property type="protein sequence ID" value="KAG8082876.1"/>
    <property type="molecule type" value="Genomic_DNA"/>
</dbReference>
<dbReference type="Proteomes" id="UP000729402">
    <property type="component" value="Unassembled WGS sequence"/>
</dbReference>
<dbReference type="InterPro" id="IPR054722">
    <property type="entry name" value="PolX-like_BBD"/>
</dbReference>
<dbReference type="PANTHER" id="PTHR35317">
    <property type="entry name" value="OS04G0629600 PROTEIN"/>
    <property type="match status" value="1"/>
</dbReference>
<dbReference type="SMART" id="SM00343">
    <property type="entry name" value="ZnF_C2HC"/>
    <property type="match status" value="1"/>
</dbReference>
<evidence type="ECO:0000256" key="2">
    <source>
        <dbReference type="SAM" id="MobiDB-lite"/>
    </source>
</evidence>
<evidence type="ECO:0000259" key="3">
    <source>
        <dbReference type="PROSITE" id="PS50158"/>
    </source>
</evidence>